<proteinExistence type="predicted"/>
<sequence length="53" mass="5572">MSLGEQGMIKVVDGKAERCFLTGGGGRAIFQGSAIGFRSRTSSLTKGTEHEPD</sequence>
<dbReference type="AlphaFoldDB" id="A0A0S4LPH9"/>
<gene>
    <name evidence="1" type="ORF">COMA1_60110</name>
</gene>
<dbReference type="Proteomes" id="UP000199032">
    <property type="component" value="Unassembled WGS sequence"/>
</dbReference>
<keyword evidence="2" id="KW-1185">Reference proteome</keyword>
<accession>A0A0S4LPH9</accession>
<evidence type="ECO:0000313" key="1">
    <source>
        <dbReference type="EMBL" id="CUS38830.1"/>
    </source>
</evidence>
<organism evidence="1 2">
    <name type="scientific">Candidatus Nitrospira nitrosa</name>
    <dbReference type="NCBI Taxonomy" id="1742972"/>
    <lineage>
        <taxon>Bacteria</taxon>
        <taxon>Pseudomonadati</taxon>
        <taxon>Nitrospirota</taxon>
        <taxon>Nitrospiria</taxon>
        <taxon>Nitrospirales</taxon>
        <taxon>Nitrospiraceae</taxon>
        <taxon>Nitrospira</taxon>
    </lineage>
</organism>
<protein>
    <submittedName>
        <fullName evidence="1">Uncharacterized protein</fullName>
    </submittedName>
</protein>
<name>A0A0S4LPH9_9BACT</name>
<dbReference type="STRING" id="1742972.COMA1_60110"/>
<evidence type="ECO:0000313" key="2">
    <source>
        <dbReference type="Proteomes" id="UP000199032"/>
    </source>
</evidence>
<reference evidence="1 2" key="1">
    <citation type="submission" date="2015-10" db="EMBL/GenBank/DDBJ databases">
        <authorList>
            <person name="Gilbert D.G."/>
        </authorList>
    </citation>
    <scope>NUCLEOTIDE SEQUENCE [LARGE SCALE GENOMIC DNA]</scope>
    <source>
        <strain evidence="1">COMA1</strain>
    </source>
</reference>
<dbReference type="EMBL" id="CZQA01000012">
    <property type="protein sequence ID" value="CUS38830.1"/>
    <property type="molecule type" value="Genomic_DNA"/>
</dbReference>